<keyword evidence="2" id="KW-0813">Transport</keyword>
<dbReference type="InterPro" id="IPR007387">
    <property type="entry name" value="TRAP_DctQ"/>
</dbReference>
<feature type="transmembrane region" description="Helical" evidence="9">
    <location>
        <begin position="130"/>
        <end position="150"/>
    </location>
</feature>
<keyword evidence="4" id="KW-0997">Cell inner membrane</keyword>
<evidence type="ECO:0000256" key="8">
    <source>
        <dbReference type="ARBA" id="ARBA00038436"/>
    </source>
</evidence>
<protein>
    <recommendedName>
        <fullName evidence="10">Tripartite ATP-independent periplasmic transporters DctQ component domain-containing protein</fullName>
    </recommendedName>
</protein>
<reference evidence="11 12" key="1">
    <citation type="submission" date="2021-02" db="EMBL/GenBank/DDBJ databases">
        <title>Complete genome of Desulfoluna sp. strain ASN36.</title>
        <authorList>
            <person name="Takahashi A."/>
            <person name="Kojima H."/>
            <person name="Fukui M."/>
        </authorList>
    </citation>
    <scope>NUCLEOTIDE SEQUENCE [LARGE SCALE GENOMIC DNA]</scope>
    <source>
        <strain evidence="11 12">ASN36</strain>
    </source>
</reference>
<keyword evidence="12" id="KW-1185">Reference proteome</keyword>
<dbReference type="Pfam" id="PF04290">
    <property type="entry name" value="DctQ"/>
    <property type="match status" value="1"/>
</dbReference>
<evidence type="ECO:0000259" key="10">
    <source>
        <dbReference type="Pfam" id="PF04290"/>
    </source>
</evidence>
<sequence>MMPAISRTVTKVSTFSAWLSSICLLGMMGVTCIDVTLRFFRHPIPGAFETVGFLGALMVAFALADTTLKGGHIAVEFLVEKLHSGVRKWLDRITTLVLILLFGLLTLRMGGYALELKEAAEVSMTLKMPVWPVVAGICGGLGLFVAVLVTRLTRSV</sequence>
<accession>A0ABN6FB42</accession>
<dbReference type="Proteomes" id="UP001320148">
    <property type="component" value="Chromosome"/>
</dbReference>
<evidence type="ECO:0000256" key="1">
    <source>
        <dbReference type="ARBA" id="ARBA00004429"/>
    </source>
</evidence>
<evidence type="ECO:0000256" key="5">
    <source>
        <dbReference type="ARBA" id="ARBA00022692"/>
    </source>
</evidence>
<dbReference type="InterPro" id="IPR055348">
    <property type="entry name" value="DctQ"/>
</dbReference>
<organism evidence="11 12">
    <name type="scientific">Desulfoluna limicola</name>
    <dbReference type="NCBI Taxonomy" id="2810562"/>
    <lineage>
        <taxon>Bacteria</taxon>
        <taxon>Pseudomonadati</taxon>
        <taxon>Thermodesulfobacteriota</taxon>
        <taxon>Desulfobacteria</taxon>
        <taxon>Desulfobacterales</taxon>
        <taxon>Desulfolunaceae</taxon>
        <taxon>Desulfoluna</taxon>
    </lineage>
</organism>
<keyword evidence="7 9" id="KW-0472">Membrane</keyword>
<name>A0ABN6FB42_9BACT</name>
<keyword evidence="3" id="KW-1003">Cell membrane</keyword>
<feature type="transmembrane region" description="Helical" evidence="9">
    <location>
        <begin position="89"/>
        <end position="110"/>
    </location>
</feature>
<keyword evidence="5 9" id="KW-0812">Transmembrane</keyword>
<dbReference type="PANTHER" id="PTHR35011">
    <property type="entry name" value="2,3-DIKETO-L-GULONATE TRAP TRANSPORTER SMALL PERMEASE PROTEIN YIAM"/>
    <property type="match status" value="1"/>
</dbReference>
<dbReference type="EMBL" id="AP024488">
    <property type="protein sequence ID" value="BCS99091.1"/>
    <property type="molecule type" value="Genomic_DNA"/>
</dbReference>
<dbReference type="PANTHER" id="PTHR35011:SF10">
    <property type="entry name" value="TRAP TRANSPORTER SMALL PERMEASE PROTEIN"/>
    <property type="match status" value="1"/>
</dbReference>
<keyword evidence="6 9" id="KW-1133">Transmembrane helix</keyword>
<evidence type="ECO:0000256" key="7">
    <source>
        <dbReference type="ARBA" id="ARBA00023136"/>
    </source>
</evidence>
<comment type="similarity">
    <text evidence="8">Belongs to the TRAP transporter small permease family.</text>
</comment>
<evidence type="ECO:0000256" key="2">
    <source>
        <dbReference type="ARBA" id="ARBA00022448"/>
    </source>
</evidence>
<gene>
    <name evidence="11" type="ORF">DSLASN_47230</name>
</gene>
<evidence type="ECO:0000256" key="9">
    <source>
        <dbReference type="SAM" id="Phobius"/>
    </source>
</evidence>
<comment type="subcellular location">
    <subcellularLocation>
        <location evidence="1">Cell inner membrane</location>
        <topology evidence="1">Multi-pass membrane protein</topology>
    </subcellularLocation>
</comment>
<proteinExistence type="inferred from homology"/>
<evidence type="ECO:0000256" key="6">
    <source>
        <dbReference type="ARBA" id="ARBA00022989"/>
    </source>
</evidence>
<evidence type="ECO:0000313" key="11">
    <source>
        <dbReference type="EMBL" id="BCS99091.1"/>
    </source>
</evidence>
<evidence type="ECO:0000313" key="12">
    <source>
        <dbReference type="Proteomes" id="UP001320148"/>
    </source>
</evidence>
<evidence type="ECO:0000256" key="3">
    <source>
        <dbReference type="ARBA" id="ARBA00022475"/>
    </source>
</evidence>
<evidence type="ECO:0000256" key="4">
    <source>
        <dbReference type="ARBA" id="ARBA00022519"/>
    </source>
</evidence>
<feature type="domain" description="Tripartite ATP-independent periplasmic transporters DctQ component" evidence="10">
    <location>
        <begin position="27"/>
        <end position="155"/>
    </location>
</feature>
<feature type="transmembrane region" description="Helical" evidence="9">
    <location>
        <begin position="48"/>
        <end position="68"/>
    </location>
</feature>